<dbReference type="InterPro" id="IPR013087">
    <property type="entry name" value="Znf_C2H2_type"/>
</dbReference>
<dbReference type="SMART" id="SM00355">
    <property type="entry name" value="ZnF_C2H2"/>
    <property type="match status" value="3"/>
</dbReference>
<dbReference type="AlphaFoldDB" id="A0A9W4ICS4"/>
<protein>
    <recommendedName>
        <fullName evidence="2">C2H2-type domain-containing protein</fullName>
    </recommendedName>
</protein>
<feature type="domain" description="C2H2-type" evidence="2">
    <location>
        <begin position="231"/>
        <end position="259"/>
    </location>
</feature>
<dbReference type="OrthoDB" id="4367253at2759"/>
<evidence type="ECO:0000259" key="2">
    <source>
        <dbReference type="SMART" id="SM00355"/>
    </source>
</evidence>
<dbReference type="EMBL" id="CAJVPA010000044">
    <property type="protein sequence ID" value="CAG8262581.1"/>
    <property type="molecule type" value="Genomic_DNA"/>
</dbReference>
<dbReference type="Proteomes" id="UP001152646">
    <property type="component" value="Unassembled WGS sequence"/>
</dbReference>
<feature type="region of interest" description="Disordered" evidence="1">
    <location>
        <begin position="789"/>
        <end position="831"/>
    </location>
</feature>
<evidence type="ECO:0000256" key="1">
    <source>
        <dbReference type="SAM" id="MobiDB-lite"/>
    </source>
</evidence>
<evidence type="ECO:0000313" key="4">
    <source>
        <dbReference type="Proteomes" id="UP001152646"/>
    </source>
</evidence>
<accession>A0A9W4ICS4</accession>
<sequence>MGFPDNHDDDDDSGYNPFATSSSSRAPQFYPDSLKSSYDHSNMEYEGYDLVYHSGTHPSTDPSTETTSLTSLSQLQENIDSFPPESSQATICPLSQGDDFKFFDGPADLDPQWNAKPDTLDNDLGIQTDSFQAFQMASDVQRALDPSTTRAMMGISSSMDLPLQQRPYEDDMKQVQTLWSSLTSGYACGHEEFMKAHRGLVALKAFFDSKLPNNPPSTPSESNPRDRGSSFQCILCKAQDKTVLIGSFGSLKRHLASIHDISDKRFFCPIRGCRRETFERRDRLREHLALIHAIDPTRSYVDKARRKVDPPRTCPICDRRTQSWDQYFEHIKHHCSVSPGPASVSTGDDRSRRGGNGGGSNGGNRPNHNPPSFAEPSNSNGQSRFYQDSQPSDPTNFLHPGSQRGHMSSARTDTRPSFLMHSISDNQLDLVRRQGFEHAAEDHSMIPSFENLYNPDIDMTGGVDQQSGPIQPLQDSSFLQPDQFGPKPKRHQKGKRSNRSRAPIEPTTEQQPPSSRECTACGHDFERCQQCQHLTEPINGCHKCTNGTGTRIQTLPAEPFVQSRQNGFSPTGALNEQSFRPAFSEDYVWLAQGLSQELYPHSNYPTEYTGQYPGSGYQRRSFDSTGTGYSDDVSPGGTMIRAAMVAEDHGLVHSLDPKILQLPTVREDLRLLYDIGLGSLMKSKSPQGQFKQAISKAFGLSPEPYTGLPLKTRGPSMLGSPQPVPQCQCPCAILPGTTYKAHLRAQLSPCERVEMTFNMTPASRESNHPLRTRVKVVVRLLRLRASVSKSNAKRKRRKQSIESEATSEDDAGSETDTDHALSPTSPSGSEDIPVVLWTEDVQDWSFDFDLKWAISKFAEWTSGINADTYLKIFHAEPGHILDLISLYIMYSYKQLWLLRVAGLDSLLRRLMIS</sequence>
<gene>
    <name evidence="3" type="ORF">PSALAMII_LOCUS1037</name>
</gene>
<feature type="compositionally biased region" description="Polar residues" evidence="1">
    <location>
        <begin position="375"/>
        <end position="395"/>
    </location>
</feature>
<feature type="region of interest" description="Disordered" evidence="1">
    <location>
        <begin position="449"/>
        <end position="518"/>
    </location>
</feature>
<feature type="compositionally biased region" description="Polar residues" evidence="1">
    <location>
        <begin position="507"/>
        <end position="517"/>
    </location>
</feature>
<reference evidence="3" key="1">
    <citation type="submission" date="2021-07" db="EMBL/GenBank/DDBJ databases">
        <authorList>
            <person name="Branca A.L. A."/>
        </authorList>
    </citation>
    <scope>NUCLEOTIDE SEQUENCE</scope>
</reference>
<feature type="domain" description="C2H2-type" evidence="2">
    <location>
        <begin position="312"/>
        <end position="334"/>
    </location>
</feature>
<organism evidence="3 4">
    <name type="scientific">Penicillium salamii</name>
    <dbReference type="NCBI Taxonomy" id="1612424"/>
    <lineage>
        <taxon>Eukaryota</taxon>
        <taxon>Fungi</taxon>
        <taxon>Dikarya</taxon>
        <taxon>Ascomycota</taxon>
        <taxon>Pezizomycotina</taxon>
        <taxon>Eurotiomycetes</taxon>
        <taxon>Eurotiomycetidae</taxon>
        <taxon>Eurotiales</taxon>
        <taxon>Aspergillaceae</taxon>
        <taxon>Penicillium</taxon>
    </lineage>
</organism>
<name>A0A9W4ICS4_9EURO</name>
<feature type="domain" description="C2H2-type" evidence="2">
    <location>
        <begin position="266"/>
        <end position="292"/>
    </location>
</feature>
<proteinExistence type="predicted"/>
<feature type="compositionally biased region" description="Polar residues" evidence="1">
    <location>
        <begin position="463"/>
        <end position="480"/>
    </location>
</feature>
<feature type="compositionally biased region" description="Basic residues" evidence="1">
    <location>
        <begin position="487"/>
        <end position="499"/>
    </location>
</feature>
<feature type="region of interest" description="Disordered" evidence="1">
    <location>
        <begin position="1"/>
        <end position="37"/>
    </location>
</feature>
<feature type="compositionally biased region" description="Low complexity" evidence="1">
    <location>
        <begin position="363"/>
        <end position="372"/>
    </location>
</feature>
<feature type="region of interest" description="Disordered" evidence="1">
    <location>
        <begin position="336"/>
        <end position="412"/>
    </location>
</feature>
<evidence type="ECO:0000313" key="3">
    <source>
        <dbReference type="EMBL" id="CAG8262581.1"/>
    </source>
</evidence>
<feature type="compositionally biased region" description="Acidic residues" evidence="1">
    <location>
        <begin position="805"/>
        <end position="815"/>
    </location>
</feature>
<comment type="caution">
    <text evidence="3">The sequence shown here is derived from an EMBL/GenBank/DDBJ whole genome shotgun (WGS) entry which is preliminary data.</text>
</comment>